<feature type="domain" description="Major facilitator superfamily (MFS) profile" evidence="8">
    <location>
        <begin position="208"/>
        <end position="390"/>
    </location>
</feature>
<dbReference type="InterPro" id="IPR011701">
    <property type="entry name" value="MFS"/>
</dbReference>
<feature type="transmembrane region" description="Helical" evidence="7">
    <location>
        <begin position="243"/>
        <end position="262"/>
    </location>
</feature>
<feature type="transmembrane region" description="Helical" evidence="7">
    <location>
        <begin position="52"/>
        <end position="70"/>
    </location>
</feature>
<dbReference type="GO" id="GO:0022857">
    <property type="term" value="F:transmembrane transporter activity"/>
    <property type="evidence" value="ECO:0007669"/>
    <property type="project" value="InterPro"/>
</dbReference>
<dbReference type="Proteomes" id="UP000287447">
    <property type="component" value="Unassembled WGS sequence"/>
</dbReference>
<dbReference type="InterPro" id="IPR047200">
    <property type="entry name" value="MFS_YcaD-like"/>
</dbReference>
<evidence type="ECO:0000313" key="9">
    <source>
        <dbReference type="EMBL" id="RVU34995.1"/>
    </source>
</evidence>
<feature type="transmembrane region" description="Helical" evidence="7">
    <location>
        <begin position="209"/>
        <end position="237"/>
    </location>
</feature>
<feature type="transmembrane region" description="Helical" evidence="7">
    <location>
        <begin position="358"/>
        <end position="381"/>
    </location>
</feature>
<evidence type="ECO:0000256" key="4">
    <source>
        <dbReference type="ARBA" id="ARBA00022692"/>
    </source>
</evidence>
<dbReference type="PANTHER" id="PTHR23521:SF2">
    <property type="entry name" value="TRANSPORTER MFS SUPERFAMILY"/>
    <property type="match status" value="1"/>
</dbReference>
<protein>
    <submittedName>
        <fullName evidence="9">MFS transporter</fullName>
    </submittedName>
</protein>
<evidence type="ECO:0000313" key="10">
    <source>
        <dbReference type="Proteomes" id="UP000287447"/>
    </source>
</evidence>
<dbReference type="InterPro" id="IPR036259">
    <property type="entry name" value="MFS_trans_sf"/>
</dbReference>
<dbReference type="Pfam" id="PF07690">
    <property type="entry name" value="MFS_1"/>
    <property type="match status" value="1"/>
</dbReference>
<keyword evidence="4 7" id="KW-0812">Transmembrane</keyword>
<evidence type="ECO:0000259" key="8">
    <source>
        <dbReference type="PROSITE" id="PS50850"/>
    </source>
</evidence>
<evidence type="ECO:0000256" key="1">
    <source>
        <dbReference type="ARBA" id="ARBA00004651"/>
    </source>
</evidence>
<feature type="transmembrane region" description="Helical" evidence="7">
    <location>
        <begin position="12"/>
        <end position="37"/>
    </location>
</feature>
<proteinExistence type="predicted"/>
<comment type="caution">
    <text evidence="9">The sequence shown here is derived from an EMBL/GenBank/DDBJ whole genome shotgun (WGS) entry which is preliminary data.</text>
</comment>
<feature type="transmembrane region" description="Helical" evidence="7">
    <location>
        <begin position="274"/>
        <end position="293"/>
    </location>
</feature>
<accession>A0A3S2W7Z1</accession>
<keyword evidence="2" id="KW-0813">Transport</keyword>
<feature type="transmembrane region" description="Helical" evidence="7">
    <location>
        <begin position="104"/>
        <end position="128"/>
    </location>
</feature>
<dbReference type="GO" id="GO:0005886">
    <property type="term" value="C:plasma membrane"/>
    <property type="evidence" value="ECO:0007669"/>
    <property type="project" value="UniProtKB-SubCell"/>
</dbReference>
<dbReference type="AlphaFoldDB" id="A0A3S2W7Z1"/>
<dbReference type="SUPFAM" id="SSF103473">
    <property type="entry name" value="MFS general substrate transporter"/>
    <property type="match status" value="1"/>
</dbReference>
<keyword evidence="3" id="KW-1003">Cell membrane</keyword>
<evidence type="ECO:0000256" key="7">
    <source>
        <dbReference type="SAM" id="Phobius"/>
    </source>
</evidence>
<feature type="transmembrane region" description="Helical" evidence="7">
    <location>
        <begin position="140"/>
        <end position="162"/>
    </location>
</feature>
<dbReference type="CDD" id="cd17477">
    <property type="entry name" value="MFS_YcaD_like"/>
    <property type="match status" value="1"/>
</dbReference>
<name>A0A3S2W7Z1_9PROT</name>
<dbReference type="EMBL" id="SADE01000003">
    <property type="protein sequence ID" value="RVU34995.1"/>
    <property type="molecule type" value="Genomic_DNA"/>
</dbReference>
<dbReference type="PANTHER" id="PTHR23521">
    <property type="entry name" value="TRANSPORTER MFS SUPERFAMILY"/>
    <property type="match status" value="1"/>
</dbReference>
<dbReference type="Gene3D" id="1.20.1250.20">
    <property type="entry name" value="MFS general substrate transporter like domains"/>
    <property type="match status" value="2"/>
</dbReference>
<feature type="transmembrane region" description="Helical" evidence="7">
    <location>
        <begin position="77"/>
        <end position="98"/>
    </location>
</feature>
<sequence>MTTATEVVQNRRLGFGIGCALVNNLLVGMGTGIYLPLFPLRLDMMGESPSSIGLHAISSSIGVLLVAPYMSTWLSRIGAPFIIAIGCAAAVIAGSMMLLADDYWLWFALRLIMGCGLATHWVGSDAWLNQAATEKIRGRILSFYVVSYIGGVSAGSALLNQLDLAGNAPFIAMVVCFSVALLPLILAWRSGPVFLPSSREASLRMFRIAPVLMTVGVLIGLADGAAFALIPLFAVLAGMTEYHAVWVMTSFLLGGSLMQFPIGWLSDVMDRRHVLVLLSVLAVGIAPILPFVMNGGPLTWILSGLFGAAVIGMYAVSLGIIGRRFTGGDMAAANAVFVLCFEFGALTGAPVGGGAMDIIGAPGLPIVMGVASALVLAAALFRGQRWISKE</sequence>
<dbReference type="PROSITE" id="PS50850">
    <property type="entry name" value="MFS"/>
    <property type="match status" value="1"/>
</dbReference>
<evidence type="ECO:0000256" key="2">
    <source>
        <dbReference type="ARBA" id="ARBA00022448"/>
    </source>
</evidence>
<feature type="transmembrane region" description="Helical" evidence="7">
    <location>
        <begin position="333"/>
        <end position="352"/>
    </location>
</feature>
<reference evidence="10" key="1">
    <citation type="submission" date="2019-01" db="EMBL/GenBank/DDBJ databases">
        <title>Gri0909 isolated from a small marine red alga.</title>
        <authorList>
            <person name="Kim J."/>
            <person name="Jeong S.E."/>
            <person name="Jeon C.O."/>
        </authorList>
    </citation>
    <scope>NUCLEOTIDE SEQUENCE [LARGE SCALE GENOMIC DNA]</scope>
    <source>
        <strain evidence="10">Gri0909</strain>
    </source>
</reference>
<gene>
    <name evidence="9" type="ORF">EOI86_19365</name>
</gene>
<feature type="transmembrane region" description="Helical" evidence="7">
    <location>
        <begin position="299"/>
        <end position="321"/>
    </location>
</feature>
<evidence type="ECO:0000256" key="5">
    <source>
        <dbReference type="ARBA" id="ARBA00022989"/>
    </source>
</evidence>
<keyword evidence="10" id="KW-1185">Reference proteome</keyword>
<dbReference type="RefSeq" id="WP_127767316.1">
    <property type="nucleotide sequence ID" value="NZ_SADE01000003.1"/>
</dbReference>
<comment type="subcellular location">
    <subcellularLocation>
        <location evidence="1">Cell membrane</location>
        <topology evidence="1">Multi-pass membrane protein</topology>
    </subcellularLocation>
</comment>
<dbReference type="InterPro" id="IPR020846">
    <property type="entry name" value="MFS_dom"/>
</dbReference>
<organism evidence="9 10">
    <name type="scientific">Hwanghaeella grinnelliae</name>
    <dbReference type="NCBI Taxonomy" id="2500179"/>
    <lineage>
        <taxon>Bacteria</taxon>
        <taxon>Pseudomonadati</taxon>
        <taxon>Pseudomonadota</taxon>
        <taxon>Alphaproteobacteria</taxon>
        <taxon>Rhodospirillales</taxon>
        <taxon>Rhodospirillaceae</taxon>
        <taxon>Hwanghaeella</taxon>
    </lineage>
</organism>
<dbReference type="OrthoDB" id="9810614at2"/>
<evidence type="ECO:0000256" key="3">
    <source>
        <dbReference type="ARBA" id="ARBA00022475"/>
    </source>
</evidence>
<evidence type="ECO:0000256" key="6">
    <source>
        <dbReference type="ARBA" id="ARBA00023136"/>
    </source>
</evidence>
<keyword evidence="6 7" id="KW-0472">Membrane</keyword>
<feature type="transmembrane region" description="Helical" evidence="7">
    <location>
        <begin position="168"/>
        <end position="188"/>
    </location>
</feature>
<keyword evidence="5 7" id="KW-1133">Transmembrane helix</keyword>